<evidence type="ECO:0000313" key="3">
    <source>
        <dbReference type="Proteomes" id="UP001214628"/>
    </source>
</evidence>
<dbReference type="PANTHER" id="PTHR39597:SF1">
    <property type="entry name" value="UBA DOMAIN-CONTAINING PROTEIN RUP1"/>
    <property type="match status" value="1"/>
</dbReference>
<dbReference type="SUPFAM" id="SSF54001">
    <property type="entry name" value="Cysteine proteinases"/>
    <property type="match status" value="1"/>
</dbReference>
<name>A0AAF0JFN5_9BASI</name>
<gene>
    <name evidence="2" type="ORF">MPSI1_003247</name>
</gene>
<dbReference type="Gene3D" id="1.10.8.10">
    <property type="entry name" value="DNA helicase RuvA subunit, C-terminal domain"/>
    <property type="match status" value="1"/>
</dbReference>
<dbReference type="PANTHER" id="PTHR39597">
    <property type="entry name" value="UBA DOMAIN-CONTAINING PROTEIN RUP1"/>
    <property type="match status" value="1"/>
</dbReference>
<dbReference type="SUPFAM" id="SSF46934">
    <property type="entry name" value="UBA-like"/>
    <property type="match status" value="1"/>
</dbReference>
<sequence length="601" mass="66604">MEQVHLLENILGCTADQARKALDVCGQDVDRAMNYLLDESSRSHTAPAPSAPSVDQPRALPPPAPKQEIQDDEDPELQKAMAASMADQQPSQHSKTESENEQLMRVLAESVQSETDRGANLSESFQSLNQRRTQGGPVALVSAVPVHAVVAHALQILYAVPQAREAILSFPLSEMITSLNQYWSGKHAHRERSMDGIPPNQQSQVEWIQRVQTLYTMMQHSSRAAVVLGDVMENVPQEVFLLASRNADLPSVLEVFLESLVHAYIDTMPMAIDRITGTSRTETVSLRNQANAKVASLFQSYAAVALPEAPSDGSIPPFGETQPTATITLLHNETDNTVLRALFSKLKADSEMDSLLITQLADVLLLNIQHDSGASLDPFQIQAEINLSPFLWTTQRGGRIDADPRWQQLQEAQRKKLELLQQKSRLEAPNGQPIQKLFQGAQRIGSAGDEFSDIAEWLEQVQKEWTEKLASVEAQLQAIHTDMLTTRQELVRNHHFSEKDSQATYKLCGVLIATASRYYTYVMDSEQWYRVADGKSEQVAFDAVCNDHQGIDEGRGVALLAYARLSSISNETSLQPVCPLTVQAVCQDNADMDSEQKTMQP</sequence>
<evidence type="ECO:0000313" key="2">
    <source>
        <dbReference type="EMBL" id="WFD44579.1"/>
    </source>
</evidence>
<dbReference type="InterPro" id="IPR038765">
    <property type="entry name" value="Papain-like_cys_pep_sf"/>
</dbReference>
<accession>A0AAF0JFN5</accession>
<dbReference type="AlphaFoldDB" id="A0AAF0JFN5"/>
<keyword evidence="3" id="KW-1185">Reference proteome</keyword>
<dbReference type="Proteomes" id="UP001214628">
    <property type="component" value="Chromosome 5"/>
</dbReference>
<dbReference type="EMBL" id="CP118379">
    <property type="protein sequence ID" value="WFD44579.1"/>
    <property type="molecule type" value="Genomic_DNA"/>
</dbReference>
<dbReference type="Gene3D" id="3.90.70.10">
    <property type="entry name" value="Cysteine proteinases"/>
    <property type="match status" value="1"/>
</dbReference>
<reference evidence="2" key="1">
    <citation type="submission" date="2023-02" db="EMBL/GenBank/DDBJ databases">
        <title>Mating type loci evolution in Malassezia.</title>
        <authorList>
            <person name="Coelho M.A."/>
        </authorList>
    </citation>
    <scope>NUCLEOTIDE SEQUENCE</scope>
    <source>
        <strain evidence="2">CBS 14136</strain>
    </source>
</reference>
<evidence type="ECO:0000256" key="1">
    <source>
        <dbReference type="SAM" id="MobiDB-lite"/>
    </source>
</evidence>
<evidence type="ECO:0008006" key="4">
    <source>
        <dbReference type="Google" id="ProtNLM"/>
    </source>
</evidence>
<dbReference type="InterPro" id="IPR009060">
    <property type="entry name" value="UBA-like_sf"/>
</dbReference>
<proteinExistence type="predicted"/>
<organism evidence="2 3">
    <name type="scientific">Malassezia psittaci</name>
    <dbReference type="NCBI Taxonomy" id="1821823"/>
    <lineage>
        <taxon>Eukaryota</taxon>
        <taxon>Fungi</taxon>
        <taxon>Dikarya</taxon>
        <taxon>Basidiomycota</taxon>
        <taxon>Ustilaginomycotina</taxon>
        <taxon>Malasseziomycetes</taxon>
        <taxon>Malasseziales</taxon>
        <taxon>Malasseziaceae</taxon>
        <taxon>Malassezia</taxon>
    </lineage>
</organism>
<dbReference type="InterPro" id="IPR003903">
    <property type="entry name" value="UIM_dom"/>
</dbReference>
<protein>
    <recommendedName>
        <fullName evidence="4">UBA domain-containing protein</fullName>
    </recommendedName>
</protein>
<dbReference type="InterPro" id="IPR055335">
    <property type="entry name" value="Ucp6/RUP1"/>
</dbReference>
<feature type="region of interest" description="Disordered" evidence="1">
    <location>
        <begin position="39"/>
        <end position="102"/>
    </location>
</feature>
<dbReference type="PROSITE" id="PS50330">
    <property type="entry name" value="UIM"/>
    <property type="match status" value="1"/>
</dbReference>
<dbReference type="SMART" id="SM00726">
    <property type="entry name" value="UIM"/>
    <property type="match status" value="2"/>
</dbReference>